<dbReference type="VEuPathDB" id="CryptoDB:Cvel_9813"/>
<dbReference type="EMBL" id="CDMZ01004560">
    <property type="protein sequence ID" value="CEM50121.1"/>
    <property type="molecule type" value="Genomic_DNA"/>
</dbReference>
<name>A0A0G4I001_9ALVE</name>
<proteinExistence type="predicted"/>
<evidence type="ECO:0000313" key="1">
    <source>
        <dbReference type="EMBL" id="CEM50121.1"/>
    </source>
</evidence>
<dbReference type="AlphaFoldDB" id="A0A0G4I001"/>
<protein>
    <submittedName>
        <fullName evidence="1">Uncharacterized protein</fullName>
    </submittedName>
</protein>
<sequence>MRMVLDKAEMIGMAVEGIDSAVLQRDAAEFLRECMVSAVPPNVDTEALVFALALVIVGDGAAFPVGGDSG</sequence>
<organism evidence="1">
    <name type="scientific">Chromera velia CCMP2878</name>
    <dbReference type="NCBI Taxonomy" id="1169474"/>
    <lineage>
        <taxon>Eukaryota</taxon>
        <taxon>Sar</taxon>
        <taxon>Alveolata</taxon>
        <taxon>Colpodellida</taxon>
        <taxon>Chromeraceae</taxon>
        <taxon>Chromera</taxon>
    </lineage>
</organism>
<accession>A0A0G4I001</accession>
<reference evidence="1" key="1">
    <citation type="submission" date="2014-11" db="EMBL/GenBank/DDBJ databases">
        <authorList>
            <person name="Otto D Thomas"/>
            <person name="Naeem Raeece"/>
        </authorList>
    </citation>
    <scope>NUCLEOTIDE SEQUENCE</scope>
</reference>
<gene>
    <name evidence="1" type="ORF">Cvel_9813</name>
</gene>